<evidence type="ECO:0000256" key="1">
    <source>
        <dbReference type="SAM" id="Phobius"/>
    </source>
</evidence>
<organism evidence="2 3">
    <name type="scientific">Burkholderia cenocepacia</name>
    <dbReference type="NCBI Taxonomy" id="95486"/>
    <lineage>
        <taxon>Bacteria</taxon>
        <taxon>Pseudomonadati</taxon>
        <taxon>Pseudomonadota</taxon>
        <taxon>Betaproteobacteria</taxon>
        <taxon>Burkholderiales</taxon>
        <taxon>Burkholderiaceae</taxon>
        <taxon>Burkholderia</taxon>
        <taxon>Burkholderia cepacia complex</taxon>
    </lineage>
</organism>
<sequence>MSRIIEKIAWFVEDQGGVTAIEYGLIAALIAIGIVAALTTVGTDLKTVFSTVADDLDSIVAAI</sequence>
<protein>
    <submittedName>
        <fullName evidence="2">Pilus assembly protein</fullName>
    </submittedName>
</protein>
<evidence type="ECO:0000313" key="2">
    <source>
        <dbReference type="EMBL" id="CAB3971296.1"/>
    </source>
</evidence>
<dbReference type="Pfam" id="PF04964">
    <property type="entry name" value="Flp_Fap"/>
    <property type="match status" value="1"/>
</dbReference>
<dbReference type="EMBL" id="CABWIK020000032">
    <property type="protein sequence ID" value="CAB3971296.1"/>
    <property type="molecule type" value="Genomic_DNA"/>
</dbReference>
<accession>A0A6J5JHF5</accession>
<dbReference type="Proteomes" id="UP000494322">
    <property type="component" value="Unassembled WGS sequence"/>
</dbReference>
<feature type="transmembrane region" description="Helical" evidence="1">
    <location>
        <begin position="20"/>
        <end position="41"/>
    </location>
</feature>
<keyword evidence="1" id="KW-0472">Membrane</keyword>
<dbReference type="InterPro" id="IPR007047">
    <property type="entry name" value="Flp_Fap"/>
</dbReference>
<dbReference type="AlphaFoldDB" id="A0A6J5JHF5"/>
<dbReference type="RefSeq" id="WP_175239671.1">
    <property type="nucleotide sequence ID" value="NZ_CABWIK020000032.1"/>
</dbReference>
<proteinExistence type="predicted"/>
<keyword evidence="1" id="KW-0812">Transmembrane</keyword>
<reference evidence="2 3" key="1">
    <citation type="submission" date="2020-04" db="EMBL/GenBank/DDBJ databases">
        <authorList>
            <person name="Depoorter E."/>
        </authorList>
    </citation>
    <scope>NUCLEOTIDE SEQUENCE [LARGE SCALE GENOMIC DNA]</scope>
    <source>
        <strain evidence="2 3">BCC0132</strain>
    </source>
</reference>
<name>A0A6J5JHF5_9BURK</name>
<gene>
    <name evidence="2" type="ORF">BCO9919_04721</name>
</gene>
<evidence type="ECO:0000313" key="3">
    <source>
        <dbReference type="Proteomes" id="UP000494322"/>
    </source>
</evidence>
<keyword evidence="1" id="KW-1133">Transmembrane helix</keyword>